<dbReference type="PaxDb" id="214684-Q5KC95"/>
<dbReference type="KEGG" id="cne:CNH00230"/>
<dbReference type="Pfam" id="PF01977">
    <property type="entry name" value="UbiD"/>
    <property type="match status" value="1"/>
</dbReference>
<dbReference type="PANTHER" id="PTHR30108:SF17">
    <property type="entry name" value="FERULIC ACID DECARBOXYLASE 1"/>
    <property type="match status" value="1"/>
</dbReference>
<dbReference type="SUPFAM" id="SSF50475">
    <property type="entry name" value="FMN-binding split barrel"/>
    <property type="match status" value="1"/>
</dbReference>
<dbReference type="PANTHER" id="PTHR30108">
    <property type="entry name" value="3-OCTAPRENYL-4-HYDROXYBENZOATE CARBOXY-LYASE-RELATED"/>
    <property type="match status" value="1"/>
</dbReference>
<dbReference type="EMBL" id="AE017348">
    <property type="protein sequence ID" value="AAW44910.2"/>
    <property type="molecule type" value="Genomic_DNA"/>
</dbReference>
<dbReference type="GeneID" id="3259007"/>
<dbReference type="VEuPathDB" id="FungiDB:CNH00230"/>
<dbReference type="Proteomes" id="UP000002149">
    <property type="component" value="Chromosome 8"/>
</dbReference>
<evidence type="ECO:0000313" key="3">
    <source>
        <dbReference type="EMBL" id="AAW44910.2"/>
    </source>
</evidence>
<evidence type="ECO:0000313" key="4">
    <source>
        <dbReference type="Proteomes" id="UP000002149"/>
    </source>
</evidence>
<proteinExistence type="predicted"/>
<dbReference type="HOGENOM" id="CLU_023348_0_0_1"/>
<dbReference type="InterPro" id="IPR049381">
    <property type="entry name" value="UbiD-like_C"/>
</dbReference>
<dbReference type="STRING" id="214684.Q5KC95"/>
<dbReference type="Pfam" id="PF20696">
    <property type="entry name" value="UbiD_C"/>
    <property type="match status" value="1"/>
</dbReference>
<keyword evidence="4" id="KW-1185">Reference proteome</keyword>
<evidence type="ECO:0000259" key="1">
    <source>
        <dbReference type="Pfam" id="PF01977"/>
    </source>
</evidence>
<dbReference type="AlphaFoldDB" id="Q5KC95"/>
<dbReference type="eggNOG" id="ENOG502QR5I">
    <property type="taxonomic scope" value="Eukaryota"/>
</dbReference>
<dbReference type="SUPFAM" id="SSF143968">
    <property type="entry name" value="UbiD C-terminal domain-like"/>
    <property type="match status" value="1"/>
</dbReference>
<protein>
    <submittedName>
        <fullName evidence="3">Cytoplasm protein, putative</fullName>
    </submittedName>
</protein>
<dbReference type="InterPro" id="IPR048304">
    <property type="entry name" value="UbiD_Rift_dom"/>
</dbReference>
<dbReference type="Gene3D" id="3.40.1670.10">
    <property type="entry name" value="UbiD C-terminal domain-like"/>
    <property type="match status" value="1"/>
</dbReference>
<feature type="domain" description="3-octaprenyl-4-hydroxybenzoate carboxy-lyase-like Rift-related" evidence="1">
    <location>
        <begin position="1"/>
        <end position="98"/>
    </location>
</feature>
<reference evidence="3 4" key="1">
    <citation type="journal article" date="2005" name="Science">
        <title>The genome of the basidiomycetous yeast and human pathogen Cryptococcus neoformans.</title>
        <authorList>
            <person name="Loftus B.J."/>
            <person name="Fung E."/>
            <person name="Roncaglia P."/>
            <person name="Rowley D."/>
            <person name="Amedeo P."/>
            <person name="Bruno D."/>
            <person name="Vamathevan J."/>
            <person name="Miranda M."/>
            <person name="Anderson I.J."/>
            <person name="Fraser J.A."/>
            <person name="Allen J.E."/>
            <person name="Bosdet I.E."/>
            <person name="Brent M.R."/>
            <person name="Chiu R."/>
            <person name="Doering T.L."/>
            <person name="Donlin M.J."/>
            <person name="D'Souza C.A."/>
            <person name="Fox D.S."/>
            <person name="Grinberg V."/>
            <person name="Fu J."/>
            <person name="Fukushima M."/>
            <person name="Haas B.J."/>
            <person name="Huang J.C."/>
            <person name="Janbon G."/>
            <person name="Jones S.J."/>
            <person name="Koo H.L."/>
            <person name="Krzywinski M.I."/>
            <person name="Kwon-Chung J.K."/>
            <person name="Lengeler K.B."/>
            <person name="Maiti R."/>
            <person name="Marra M.A."/>
            <person name="Marra R.E."/>
            <person name="Mathewson C.A."/>
            <person name="Mitchell T.G."/>
            <person name="Pertea M."/>
            <person name="Riggs F.R."/>
            <person name="Salzberg S.L."/>
            <person name="Schein J.E."/>
            <person name="Shvartsbeyn A."/>
            <person name="Shin H."/>
            <person name="Shumway M."/>
            <person name="Specht C.A."/>
            <person name="Suh B.B."/>
            <person name="Tenney A."/>
            <person name="Utterback T.R."/>
            <person name="Wickes B.L."/>
            <person name="Wortman J.R."/>
            <person name="Wye N.H."/>
            <person name="Kronstad J.W."/>
            <person name="Lodge J.K."/>
            <person name="Heitman J."/>
            <person name="Davis R.W."/>
            <person name="Fraser C.M."/>
            <person name="Hyman R.W."/>
        </authorList>
    </citation>
    <scope>NUCLEOTIDE SEQUENCE [LARGE SCALE GENOMIC DNA]</scope>
    <source>
        <strain evidence="4">JEC21 / ATCC MYA-565</strain>
    </source>
</reference>
<sequence>MTSSMPIPDGVSEGSYIGTFIGESIPVVKCETNDLLVPATSEIVFEGFLSVTETAPEGPFGEMHGYVFQGNSRDSPVYKVNCITHRDDAILPMSACGRLTDETQTLIGSLHAVEIGEICRDAGLLVTECFSPFKYQVTWIALQLDGKKLTEMKTTSEELRKKVGDLVFNTKAGSTTHRIVLVGDDIDVYDGTDVLLAFSTQCCPNMDETFFEDVPGFALIPYMGHGNGNP</sequence>
<accession>Q5KC95</accession>
<organism evidence="3 4">
    <name type="scientific">Cryptococcus deneoformans (strain JEC21 / ATCC MYA-565)</name>
    <name type="common">Cryptococcus neoformans var. neoformans serotype D</name>
    <dbReference type="NCBI Taxonomy" id="214684"/>
    <lineage>
        <taxon>Eukaryota</taxon>
        <taxon>Fungi</taxon>
        <taxon>Dikarya</taxon>
        <taxon>Basidiomycota</taxon>
        <taxon>Agaricomycotina</taxon>
        <taxon>Tremellomycetes</taxon>
        <taxon>Tremellales</taxon>
        <taxon>Cryptococcaceae</taxon>
        <taxon>Cryptococcus</taxon>
        <taxon>Cryptococcus neoformans species complex</taxon>
    </lineage>
</organism>
<dbReference type="RefSeq" id="XP_024513301.1">
    <property type="nucleotide sequence ID" value="XM_024657620.1"/>
</dbReference>
<dbReference type="InterPro" id="IPR002830">
    <property type="entry name" value="UbiD"/>
</dbReference>
<name>Q5KC95_CRYD1</name>
<evidence type="ECO:0000259" key="2">
    <source>
        <dbReference type="Pfam" id="PF20696"/>
    </source>
</evidence>
<dbReference type="GO" id="GO:0016831">
    <property type="term" value="F:carboxy-lyase activity"/>
    <property type="evidence" value="ECO:0007669"/>
    <property type="project" value="InterPro"/>
</dbReference>
<dbReference type="OrthoDB" id="4878259at2759"/>
<feature type="domain" description="3-octaprenyl-4-hydroxybenzoate carboxy-lyase-like C-terminal" evidence="2">
    <location>
        <begin position="105"/>
        <end position="227"/>
    </location>
</feature>
<dbReference type="InParanoid" id="Q5KC95"/>
<gene>
    <name evidence="3" type="ordered locus">CNH00230</name>
</gene>